<dbReference type="PATRIC" id="fig|742734.4.peg.2535"/>
<feature type="compositionally biased region" description="Gly residues" evidence="3">
    <location>
        <begin position="26"/>
        <end position="38"/>
    </location>
</feature>
<feature type="region of interest" description="Disordered" evidence="3">
    <location>
        <begin position="26"/>
        <end position="59"/>
    </location>
</feature>
<evidence type="ECO:0000256" key="4">
    <source>
        <dbReference type="SAM" id="SignalP"/>
    </source>
</evidence>
<keyword evidence="4" id="KW-0732">Signal</keyword>
<organism evidence="5 6">
    <name type="scientific">[Clostridium] citroniae WAL-19142</name>
    <dbReference type="NCBI Taxonomy" id="742734"/>
    <lineage>
        <taxon>Bacteria</taxon>
        <taxon>Bacillati</taxon>
        <taxon>Bacillota</taxon>
        <taxon>Clostridia</taxon>
        <taxon>Lachnospirales</taxon>
        <taxon>Lachnospiraceae</taxon>
        <taxon>Enterocloster</taxon>
    </lineage>
</organism>
<dbReference type="Pfam" id="PF01547">
    <property type="entry name" value="SBP_bac_1"/>
    <property type="match status" value="1"/>
</dbReference>
<comment type="similarity">
    <text evidence="1">Belongs to the bacterial solute-binding protein 1 family.</text>
</comment>
<dbReference type="PANTHER" id="PTHR43649:SF29">
    <property type="entry name" value="OSMOPROTECTIVE COMPOUNDS-BINDING PROTEIN GGTB"/>
    <property type="match status" value="1"/>
</dbReference>
<dbReference type="SUPFAM" id="SSF53850">
    <property type="entry name" value="Periplasmic binding protein-like II"/>
    <property type="match status" value="1"/>
</dbReference>
<dbReference type="PROSITE" id="PS51257">
    <property type="entry name" value="PROKAR_LIPOPROTEIN"/>
    <property type="match status" value="1"/>
</dbReference>
<dbReference type="GeneID" id="93161700"/>
<dbReference type="PANTHER" id="PTHR43649">
    <property type="entry name" value="ARABINOSE-BINDING PROTEIN-RELATED"/>
    <property type="match status" value="1"/>
</dbReference>
<evidence type="ECO:0000313" key="5">
    <source>
        <dbReference type="EMBL" id="KMW20342.1"/>
    </source>
</evidence>
<evidence type="ECO:0000256" key="2">
    <source>
        <dbReference type="ARBA" id="ARBA00022448"/>
    </source>
</evidence>
<dbReference type="InterPro" id="IPR050490">
    <property type="entry name" value="Bact_solute-bd_prot1"/>
</dbReference>
<evidence type="ECO:0000256" key="1">
    <source>
        <dbReference type="ARBA" id="ARBA00008520"/>
    </source>
</evidence>
<evidence type="ECO:0008006" key="7">
    <source>
        <dbReference type="Google" id="ProtNLM"/>
    </source>
</evidence>
<dbReference type="Gene3D" id="3.40.190.10">
    <property type="entry name" value="Periplasmic binding protein-like II"/>
    <property type="match status" value="2"/>
</dbReference>
<keyword evidence="2" id="KW-0813">Transport</keyword>
<protein>
    <recommendedName>
        <fullName evidence="7">Extracellular solute-binding protein</fullName>
    </recommendedName>
</protein>
<dbReference type="Proteomes" id="UP000037392">
    <property type="component" value="Unassembled WGS sequence"/>
</dbReference>
<evidence type="ECO:0000256" key="3">
    <source>
        <dbReference type="SAM" id="MobiDB-lite"/>
    </source>
</evidence>
<dbReference type="OrthoDB" id="94797at2"/>
<feature type="chain" id="PRO_5039220477" description="Extracellular solute-binding protein" evidence="4">
    <location>
        <begin position="21"/>
        <end position="455"/>
    </location>
</feature>
<gene>
    <name evidence="5" type="ORF">HMPREF9470_02357</name>
</gene>
<sequence>MKKRLLSLLVCAGMVGSMLTGCGGSGGASGGASGGTQGGTTQAASAQAGTEAGTKGQEASGEAVELTFWSMAQRKDFEDKIIAAFTEKNPQIKITPTYYSTDDIKANLKVAASSGTLPDMWYNWGGSLASYYPANGLTYDFTEYAKEHNWDDKYLASSLELCTLEGQLSGIPQSVAMMNLWYRQDIFKQFNLEVPKTFEELETVCETLKAGGVIPFATGGQYGWHVMRYIQDLLEYYGGAEEHDGLNNMTTDWGTSEAVTKAFAKFKEWTDKGYFNEGFLTEDPNDCRMYLYNGTCAMIIDSPTMASQILNAEQDTSLYSFFAFPTESNGDGSGRMAAYVKMTQVNKNVTDAQLDAIVKFWDFYYSADENPEFSNIEQPIALKGAQLPESLAIADGVMELMDACGIYTQMDQALPAQVADQMFAAQDNVVIGNMKPEEVGASVQTAIQSYLAENQ</sequence>
<dbReference type="RefSeq" id="WP_045092821.1">
    <property type="nucleotide sequence ID" value="NZ_KQ235877.1"/>
</dbReference>
<accession>A0A0J9C5C7</accession>
<reference evidence="5 6" key="1">
    <citation type="submission" date="2011-04" db="EMBL/GenBank/DDBJ databases">
        <title>The Genome Sequence of Clostridium citroniae WAL-19142.</title>
        <authorList>
            <consortium name="The Broad Institute Genome Sequencing Platform"/>
            <person name="Earl A."/>
            <person name="Ward D."/>
            <person name="Feldgarden M."/>
            <person name="Gevers D."/>
            <person name="Warren Y.A."/>
            <person name="Tyrrell K.L."/>
            <person name="Citron D.M."/>
            <person name="Goldstein E.J."/>
            <person name="Daigneault M."/>
            <person name="Allen-Vercoe E."/>
            <person name="Young S.K."/>
            <person name="Zeng Q."/>
            <person name="Gargeya S."/>
            <person name="Fitzgerald M."/>
            <person name="Haas B."/>
            <person name="Abouelleil A."/>
            <person name="Alvarado L."/>
            <person name="Arachchi H.M."/>
            <person name="Berlin A."/>
            <person name="Brown A."/>
            <person name="Chapman S.B."/>
            <person name="Chen Z."/>
            <person name="Dunbar C."/>
            <person name="Freedman E."/>
            <person name="Gearin G."/>
            <person name="Gellesch M."/>
            <person name="Goldberg J."/>
            <person name="Griggs A."/>
            <person name="Gujja S."/>
            <person name="Heilman E.R."/>
            <person name="Heiman D."/>
            <person name="Howarth C."/>
            <person name="Larson L."/>
            <person name="Lui A."/>
            <person name="MacDonald P.J."/>
            <person name="Mehta T."/>
            <person name="Montmayeur A."/>
            <person name="Murphy C."/>
            <person name="Neiman D."/>
            <person name="Pearson M."/>
            <person name="Priest M."/>
            <person name="Roberts A."/>
            <person name="Saif S."/>
            <person name="Shea T."/>
            <person name="Shenoy N."/>
            <person name="Sisk P."/>
            <person name="Stolte C."/>
            <person name="Sykes S."/>
            <person name="White J."/>
            <person name="Yandava C."/>
            <person name="Wortman J."/>
            <person name="Nusbaum C."/>
            <person name="Birren B."/>
        </authorList>
    </citation>
    <scope>NUCLEOTIDE SEQUENCE [LARGE SCALE GENOMIC DNA]</scope>
    <source>
        <strain evidence="5 6">WAL-19142</strain>
    </source>
</reference>
<evidence type="ECO:0000313" key="6">
    <source>
        <dbReference type="Proteomes" id="UP000037392"/>
    </source>
</evidence>
<dbReference type="AlphaFoldDB" id="A0A0J9C5C7"/>
<dbReference type="EMBL" id="ADLK01000019">
    <property type="protein sequence ID" value="KMW20342.1"/>
    <property type="molecule type" value="Genomic_DNA"/>
</dbReference>
<dbReference type="InterPro" id="IPR006059">
    <property type="entry name" value="SBP"/>
</dbReference>
<feature type="signal peptide" evidence="4">
    <location>
        <begin position="1"/>
        <end position="20"/>
    </location>
</feature>
<feature type="compositionally biased region" description="Low complexity" evidence="3">
    <location>
        <begin position="39"/>
        <end position="54"/>
    </location>
</feature>
<name>A0A0J9C5C7_9FIRM</name>
<comment type="caution">
    <text evidence="5">The sequence shown here is derived from an EMBL/GenBank/DDBJ whole genome shotgun (WGS) entry which is preliminary data.</text>
</comment>
<proteinExistence type="inferred from homology"/>